<dbReference type="InterPro" id="IPR043129">
    <property type="entry name" value="ATPase_NBD"/>
</dbReference>
<dbReference type="AlphaFoldDB" id="A0A8F3DVM4"/>
<dbReference type="InterPro" id="IPR022496">
    <property type="entry name" value="T6A_TsaB"/>
</dbReference>
<dbReference type="Gene3D" id="3.30.420.40">
    <property type="match status" value="2"/>
</dbReference>
<proteinExistence type="predicted"/>
<evidence type="ECO:0000259" key="1">
    <source>
        <dbReference type="Pfam" id="PF00814"/>
    </source>
</evidence>
<dbReference type="Proteomes" id="UP000683551">
    <property type="component" value="Chromosome"/>
</dbReference>
<name>A0A8F3DVM4_9PROT</name>
<accession>A0A8F3DVM4</accession>
<dbReference type="GO" id="GO:0005829">
    <property type="term" value="C:cytosol"/>
    <property type="evidence" value="ECO:0007669"/>
    <property type="project" value="TreeGrafter"/>
</dbReference>
<dbReference type="OrthoDB" id="9809995at2"/>
<evidence type="ECO:0000313" key="3">
    <source>
        <dbReference type="EMBL" id="QWY77270.1"/>
    </source>
</evidence>
<protein>
    <submittedName>
        <fullName evidence="3">tRNA (Adenosine(37)-N6)-threonylcarbamoyltransferase complex dimerization subunit type 1 TsaB</fullName>
    </submittedName>
    <submittedName>
        <fullName evidence="2">tRNA threonylcarbamoyladenosine biosynthesis protein TsaB</fullName>
    </submittedName>
</protein>
<keyword evidence="4" id="KW-1185">Reference proteome</keyword>
<dbReference type="Proteomes" id="UP000075653">
    <property type="component" value="Unassembled WGS sequence"/>
</dbReference>
<dbReference type="PATRIC" id="fig|1789004.3.peg.1278"/>
<evidence type="ECO:0000313" key="2">
    <source>
        <dbReference type="EMBL" id="KXW58193.1"/>
    </source>
</evidence>
<accession>A0A149VY83</accession>
<dbReference type="PANTHER" id="PTHR11735:SF11">
    <property type="entry name" value="TRNA THREONYLCARBAMOYLADENOSINE BIOSYNTHESIS PROTEIN TSAB"/>
    <property type="match status" value="1"/>
</dbReference>
<dbReference type="Pfam" id="PF00814">
    <property type="entry name" value="TsaD"/>
    <property type="match status" value="1"/>
</dbReference>
<organism evidence="2 4">
    <name type="scientific">Ferrovum myxofaciens</name>
    <dbReference type="NCBI Taxonomy" id="416213"/>
    <lineage>
        <taxon>Bacteria</taxon>
        <taxon>Pseudomonadati</taxon>
        <taxon>Pseudomonadota</taxon>
        <taxon>Betaproteobacteria</taxon>
        <taxon>Ferrovales</taxon>
        <taxon>Ferrovaceae</taxon>
        <taxon>Ferrovum</taxon>
    </lineage>
</organism>
<gene>
    <name evidence="2" type="primary">tsaB</name>
    <name evidence="2" type="ORF">FEMY_12580</name>
    <name evidence="3" type="ORF">JZL65_12505</name>
</gene>
<dbReference type="EMBL" id="LRRD01000021">
    <property type="protein sequence ID" value="KXW58193.1"/>
    <property type="molecule type" value="Genomic_DNA"/>
</dbReference>
<dbReference type="NCBIfam" id="TIGR03725">
    <property type="entry name" value="T6A_YeaZ"/>
    <property type="match status" value="1"/>
</dbReference>
<dbReference type="RefSeq" id="WP_031596293.1">
    <property type="nucleotide sequence ID" value="NZ_CP053675.1"/>
</dbReference>
<dbReference type="GO" id="GO:0002949">
    <property type="term" value="P:tRNA threonylcarbamoyladenosine modification"/>
    <property type="evidence" value="ECO:0007669"/>
    <property type="project" value="InterPro"/>
</dbReference>
<dbReference type="EMBL" id="CP071137">
    <property type="protein sequence ID" value="QWY77270.1"/>
    <property type="molecule type" value="Genomic_DNA"/>
</dbReference>
<feature type="domain" description="Gcp-like" evidence="1">
    <location>
        <begin position="38"/>
        <end position="151"/>
    </location>
</feature>
<evidence type="ECO:0000313" key="4">
    <source>
        <dbReference type="Proteomes" id="UP000075653"/>
    </source>
</evidence>
<dbReference type="InterPro" id="IPR000905">
    <property type="entry name" value="Gcp-like_dom"/>
</dbReference>
<reference evidence="3" key="2">
    <citation type="submission" date="2021-02" db="EMBL/GenBank/DDBJ databases">
        <title>Comparative genomics of Ferrovum myxofaciens strains, predominant extremophile bacteria forming large biofilm stalactites in acid mine ecosystems.</title>
        <authorList>
            <person name="Burkartova K."/>
            <person name="Ridl J."/>
            <person name="Pajer P."/>
            <person name="Falteisek L."/>
        </authorList>
    </citation>
    <scope>NUCLEOTIDE SEQUENCE</scope>
    <source>
        <strain evidence="3">MI1III</strain>
    </source>
</reference>
<reference evidence="2 4" key="1">
    <citation type="submission" date="2016-01" db="EMBL/GenBank/DDBJ databases">
        <title>Genome sequence of the acidophilic iron oxidising Ferrovum strain Z-31.</title>
        <authorList>
            <person name="Poehlein A."/>
            <person name="Ullrich S.R."/>
            <person name="Schloemann M."/>
            <person name="Muehling M."/>
            <person name="Daniel R."/>
        </authorList>
    </citation>
    <scope>NUCLEOTIDE SEQUENCE [LARGE SCALE GENOMIC DNA]</scope>
    <source>
        <strain evidence="2 4">Z-31</strain>
    </source>
</reference>
<dbReference type="SUPFAM" id="SSF53067">
    <property type="entry name" value="Actin-like ATPase domain"/>
    <property type="match status" value="2"/>
</dbReference>
<dbReference type="PANTHER" id="PTHR11735">
    <property type="entry name" value="TRNA N6-ADENOSINE THREONYLCARBAMOYLTRANSFERASE"/>
    <property type="match status" value="1"/>
</dbReference>
<sequence>MNPDLLLALEFSTERASVALWQEGQILATHQDEGAAPSERIWSLLDSVLAKAQRTWEDLGGIAYGAGPGGFTGVRLACGIAQGLGLGLGIPLFPISTLECLTEVAPHPRVVVALDARMNQVYLAAYERQGEEWQERLPPQLCHPTDLPDLPAGDWWGVGSGAVAWNTLLDARWGPQWQGTVPGLFPHATHIAALAGQARKRTAGVSPAAAQPIYLRQRVALTRAERGL</sequence>